<evidence type="ECO:0000313" key="1">
    <source>
        <dbReference type="EMBL" id="KAK6001876.1"/>
    </source>
</evidence>
<name>A0ABR0TBQ6_AURPU</name>
<organism evidence="1 2">
    <name type="scientific">Aureobasidium pullulans</name>
    <name type="common">Black yeast</name>
    <name type="synonym">Pullularia pullulans</name>
    <dbReference type="NCBI Taxonomy" id="5580"/>
    <lineage>
        <taxon>Eukaryota</taxon>
        <taxon>Fungi</taxon>
        <taxon>Dikarya</taxon>
        <taxon>Ascomycota</taxon>
        <taxon>Pezizomycotina</taxon>
        <taxon>Dothideomycetes</taxon>
        <taxon>Dothideomycetidae</taxon>
        <taxon>Dothideales</taxon>
        <taxon>Saccotheciaceae</taxon>
        <taxon>Aureobasidium</taxon>
    </lineage>
</organism>
<dbReference type="EMBL" id="JASGXD010000013">
    <property type="protein sequence ID" value="KAK6001876.1"/>
    <property type="molecule type" value="Genomic_DNA"/>
</dbReference>
<comment type="caution">
    <text evidence="1">The sequence shown here is derived from an EMBL/GenBank/DDBJ whole genome shotgun (WGS) entry which is preliminary data.</text>
</comment>
<evidence type="ECO:0000313" key="2">
    <source>
        <dbReference type="Proteomes" id="UP001341245"/>
    </source>
</evidence>
<sequence>MARNRASVQKRCNFEGIRRRTRRERLHQLCVDAANASVFNHNWMMDPPLTFASDWHPNRNQFEPLAHLQDRKSRWFANRHSRCRRARGHKRKELIDFELATLDADLSSRFDHVIGLNEHNFNVQLPDLDLSPMQMVKWQPPLVSPVLAPASRLQHISDKEWSTLEIKFSPPVKQVPAAPCPSPPMSFMTAAELGLPSPLTPKVCLSELDNSSQASSPASANVSIVKPWISAPPAIVPIDQDPPLPTDTPEDDGVGSPFVAAKLPQFRDIDPFDLTISSTLDVRPSTYEHTESPSQPTRCARYREKGGHDTEGASLNTFQSLRNYEKGRMAGLVYSKSVNSQAFALDVDWIDDPIVDWPHDVLGDWNDEPSLGWNVEPLADWVDEPIDDCLDDLVMIEHDDETLDWTLLSDDRALSDCVSTLSSAFSSMEVLPLPSKDSSMEDSSAYEDSVRELAEDEVKLRRVSKSAWESESDFCIPAFF</sequence>
<proteinExistence type="predicted"/>
<keyword evidence="2" id="KW-1185">Reference proteome</keyword>
<gene>
    <name evidence="1" type="ORF">QM012_002366</name>
</gene>
<reference evidence="1 2" key="1">
    <citation type="submission" date="2023-11" db="EMBL/GenBank/DDBJ databases">
        <title>Draft genome sequence and annotation of the polyextremotolerant black yeast-like fungus Aureobasidium pullulans NRRL 62042.</title>
        <authorList>
            <person name="Dielentheis-Frenken M.R.E."/>
            <person name="Wibberg D."/>
            <person name="Blank L.M."/>
            <person name="Tiso T."/>
        </authorList>
    </citation>
    <scope>NUCLEOTIDE SEQUENCE [LARGE SCALE GENOMIC DNA]</scope>
    <source>
        <strain evidence="1 2">NRRL 62042</strain>
    </source>
</reference>
<dbReference type="Proteomes" id="UP001341245">
    <property type="component" value="Unassembled WGS sequence"/>
</dbReference>
<protein>
    <recommendedName>
        <fullName evidence="3">BZIP domain-containing protein</fullName>
    </recommendedName>
</protein>
<evidence type="ECO:0008006" key="3">
    <source>
        <dbReference type="Google" id="ProtNLM"/>
    </source>
</evidence>
<accession>A0ABR0TBQ6</accession>